<keyword evidence="5 6" id="KW-0472">Membrane</keyword>
<protein>
    <submittedName>
        <fullName evidence="7">Uncharacterized protein</fullName>
    </submittedName>
</protein>
<keyword evidence="4 6" id="KW-1133">Transmembrane helix</keyword>
<keyword evidence="3 6" id="KW-0812">Transmembrane</keyword>
<proteinExistence type="inferred from homology"/>
<evidence type="ECO:0000256" key="2">
    <source>
        <dbReference type="ARBA" id="ARBA00005852"/>
    </source>
</evidence>
<evidence type="ECO:0000256" key="1">
    <source>
        <dbReference type="ARBA" id="ARBA00004141"/>
    </source>
</evidence>
<dbReference type="EMBL" id="OIVN01001288">
    <property type="protein sequence ID" value="SPC92182.1"/>
    <property type="molecule type" value="Genomic_DNA"/>
</dbReference>
<feature type="transmembrane region" description="Helical" evidence="6">
    <location>
        <begin position="43"/>
        <end position="64"/>
    </location>
</feature>
<dbReference type="PANTHER" id="PTHR33596:SF1">
    <property type="entry name" value="COLD-REGULATED 413 PLASMA MEMBRANE PROTEIN 1-RELATED"/>
    <property type="match status" value="1"/>
</dbReference>
<evidence type="ECO:0000256" key="6">
    <source>
        <dbReference type="SAM" id="Phobius"/>
    </source>
</evidence>
<feature type="transmembrane region" description="Helical" evidence="6">
    <location>
        <begin position="71"/>
        <end position="92"/>
    </location>
</feature>
<evidence type="ECO:0000256" key="4">
    <source>
        <dbReference type="ARBA" id="ARBA00022989"/>
    </source>
</evidence>
<dbReference type="Pfam" id="PF05562">
    <property type="entry name" value="WCOR413"/>
    <property type="match status" value="1"/>
</dbReference>
<evidence type="ECO:0000313" key="7">
    <source>
        <dbReference type="EMBL" id="SPC92182.1"/>
    </source>
</evidence>
<dbReference type="InterPro" id="IPR008892">
    <property type="entry name" value="COR413"/>
</dbReference>
<dbReference type="AlphaFoldDB" id="A0A2N9FY15"/>
<evidence type="ECO:0000256" key="5">
    <source>
        <dbReference type="ARBA" id="ARBA00023136"/>
    </source>
</evidence>
<gene>
    <name evidence="7" type="ORF">FSB_LOCUS20064</name>
</gene>
<evidence type="ECO:0000256" key="3">
    <source>
        <dbReference type="ARBA" id="ARBA00022692"/>
    </source>
</evidence>
<dbReference type="GO" id="GO:0016020">
    <property type="term" value="C:membrane"/>
    <property type="evidence" value="ECO:0007669"/>
    <property type="project" value="UniProtKB-SubCell"/>
</dbReference>
<sequence>MGKNILIRMKTDEGAGELLSSDVKDLVYAAKKLATHAIKLGSLGFGTSFLEWLAAFAAIYLLVLDRTHWRTNILTTLLIPYIFLSLPSLLFNIFRGEIGKWIAFVAVILRLFFPRHFPDWLELPGALILLMVVAPSLIADTLKDSWVGVVICLAIACYLLQEHIRASGGFRNSFTRANGLSNTIGIILLFLYPVWALVLDVL</sequence>
<comment type="subcellular location">
    <subcellularLocation>
        <location evidence="1">Membrane</location>
        <topology evidence="1">Multi-pass membrane protein</topology>
    </subcellularLocation>
</comment>
<feature type="transmembrane region" description="Helical" evidence="6">
    <location>
        <begin position="120"/>
        <end position="139"/>
    </location>
</feature>
<comment type="similarity">
    <text evidence="2">Belongs to the Cold-regulated 413 protein family.</text>
</comment>
<name>A0A2N9FY15_FAGSY</name>
<feature type="transmembrane region" description="Helical" evidence="6">
    <location>
        <begin position="180"/>
        <end position="198"/>
    </location>
</feature>
<accession>A0A2N9FY15</accession>
<dbReference type="PANTHER" id="PTHR33596">
    <property type="entry name" value="COLD-REGULATED 413 PLASMA MEMBRANE PROTEIN 2"/>
    <property type="match status" value="1"/>
</dbReference>
<reference evidence="7" key="1">
    <citation type="submission" date="2018-02" db="EMBL/GenBank/DDBJ databases">
        <authorList>
            <person name="Cohen D.B."/>
            <person name="Kent A.D."/>
        </authorList>
    </citation>
    <scope>NUCLEOTIDE SEQUENCE</scope>
</reference>
<organism evidence="7">
    <name type="scientific">Fagus sylvatica</name>
    <name type="common">Beechnut</name>
    <dbReference type="NCBI Taxonomy" id="28930"/>
    <lineage>
        <taxon>Eukaryota</taxon>
        <taxon>Viridiplantae</taxon>
        <taxon>Streptophyta</taxon>
        <taxon>Embryophyta</taxon>
        <taxon>Tracheophyta</taxon>
        <taxon>Spermatophyta</taxon>
        <taxon>Magnoliopsida</taxon>
        <taxon>eudicotyledons</taxon>
        <taxon>Gunneridae</taxon>
        <taxon>Pentapetalae</taxon>
        <taxon>rosids</taxon>
        <taxon>fabids</taxon>
        <taxon>Fagales</taxon>
        <taxon>Fagaceae</taxon>
        <taxon>Fagus</taxon>
    </lineage>
</organism>
<feature type="transmembrane region" description="Helical" evidence="6">
    <location>
        <begin position="145"/>
        <end position="160"/>
    </location>
</feature>